<evidence type="ECO:0000256" key="1">
    <source>
        <dbReference type="ARBA" id="ARBA00004651"/>
    </source>
</evidence>
<feature type="transmembrane region" description="Helical" evidence="8">
    <location>
        <begin position="84"/>
        <end position="106"/>
    </location>
</feature>
<keyword evidence="3" id="KW-0813">Transport</keyword>
<keyword evidence="6 8" id="KW-1133">Transmembrane helix</keyword>
<dbReference type="KEGG" id="salx:SALLE_v1c11000"/>
<comment type="subcellular location">
    <subcellularLocation>
        <location evidence="1">Cell membrane</location>
        <topology evidence="1">Multi-pass membrane protein</topology>
    </subcellularLocation>
</comment>
<evidence type="ECO:0000256" key="7">
    <source>
        <dbReference type="ARBA" id="ARBA00023136"/>
    </source>
</evidence>
<dbReference type="GO" id="GO:0005886">
    <property type="term" value="C:plasma membrane"/>
    <property type="evidence" value="ECO:0007669"/>
    <property type="project" value="UniProtKB-SubCell"/>
</dbReference>
<dbReference type="Proteomes" id="UP000254792">
    <property type="component" value="Chromosome"/>
</dbReference>
<feature type="transmembrane region" description="Helical" evidence="8">
    <location>
        <begin position="348"/>
        <end position="370"/>
    </location>
</feature>
<feature type="transmembrane region" description="Helical" evidence="8">
    <location>
        <begin position="277"/>
        <end position="298"/>
    </location>
</feature>
<proteinExistence type="inferred from homology"/>
<feature type="transmembrane region" description="Helical" evidence="8">
    <location>
        <begin position="150"/>
        <end position="169"/>
    </location>
</feature>
<feature type="transmembrane region" description="Helical" evidence="8">
    <location>
        <begin position="310"/>
        <end position="336"/>
    </location>
</feature>
<gene>
    <name evidence="9" type="ORF">SALLE_v1c11000</name>
</gene>
<feature type="transmembrane region" description="Helical" evidence="8">
    <location>
        <begin position="118"/>
        <end position="138"/>
    </location>
</feature>
<evidence type="ECO:0000256" key="5">
    <source>
        <dbReference type="ARBA" id="ARBA00022692"/>
    </source>
</evidence>
<evidence type="ECO:0000256" key="6">
    <source>
        <dbReference type="ARBA" id="ARBA00022989"/>
    </source>
</evidence>
<evidence type="ECO:0000313" key="9">
    <source>
        <dbReference type="EMBL" id="AXK51770.1"/>
    </source>
</evidence>
<accession>A0A345Z591</accession>
<evidence type="ECO:0000256" key="3">
    <source>
        <dbReference type="ARBA" id="ARBA00022448"/>
    </source>
</evidence>
<dbReference type="AlphaFoldDB" id="A0A345Z591"/>
<name>A0A345Z591_9MOLU</name>
<feature type="transmembrane region" description="Helical" evidence="8">
    <location>
        <begin position="227"/>
        <end position="248"/>
    </location>
</feature>
<sequence>MLTNLFSNSVGEALKATLVSWSLWSAIIATISVIGLGFFLTVKGLLNKDWEKAFTRLVMLVGLPALALNGFLNDVTIEELKSELSVIMIGFIFYLVMTMGAKVFFYKYEKDIQDTLSMCIALGSTTFFGIPLITAIFPKDGPTTANNFNIPYRIFLYSLGFSIMSKKNVATTNSGFLTRKEIKIQLQNLPPIEQVEFLQTQKALRQEILLTQAPERKKIRNQNLKQIFLNPILIATFLGFFIWATQLIPGIKVVQYGDTKAFSPLRIDLLFPPIKSILSTLAAICTPLAWISIGMTIAKGNVKKAMKSKVVWYATGIRVFLVPIVALVFVTLFAWIGTASGAWQITSIQLTVILIMAATPPANVVVAYAINYDKQPELASNVTTLSTLAAIITMPIWVVVGTAIGSTTLFAS</sequence>
<dbReference type="InterPro" id="IPR004776">
    <property type="entry name" value="Mem_transp_PIN-like"/>
</dbReference>
<keyword evidence="5 8" id="KW-0812">Transmembrane</keyword>
<dbReference type="EMBL" id="CP031376">
    <property type="protein sequence ID" value="AXK51770.1"/>
    <property type="molecule type" value="Genomic_DNA"/>
</dbReference>
<keyword evidence="4" id="KW-1003">Cell membrane</keyword>
<dbReference type="RefSeq" id="WP_115558654.1">
    <property type="nucleotide sequence ID" value="NZ_CP031376.1"/>
</dbReference>
<feature type="transmembrane region" description="Helical" evidence="8">
    <location>
        <begin position="382"/>
        <end position="404"/>
    </location>
</feature>
<organism evidence="9 10">
    <name type="scientific">Spiroplasma alleghenense</name>
    <dbReference type="NCBI Taxonomy" id="216931"/>
    <lineage>
        <taxon>Bacteria</taxon>
        <taxon>Bacillati</taxon>
        <taxon>Mycoplasmatota</taxon>
        <taxon>Mollicutes</taxon>
        <taxon>Entomoplasmatales</taxon>
        <taxon>Spiroplasmataceae</taxon>
        <taxon>Spiroplasma</taxon>
    </lineage>
</organism>
<dbReference type="GO" id="GO:0055085">
    <property type="term" value="P:transmembrane transport"/>
    <property type="evidence" value="ECO:0007669"/>
    <property type="project" value="InterPro"/>
</dbReference>
<evidence type="ECO:0000313" key="10">
    <source>
        <dbReference type="Proteomes" id="UP000254792"/>
    </source>
</evidence>
<evidence type="ECO:0000256" key="2">
    <source>
        <dbReference type="ARBA" id="ARBA00010145"/>
    </source>
</evidence>
<feature type="transmembrane region" description="Helical" evidence="8">
    <location>
        <begin position="20"/>
        <end position="42"/>
    </location>
</feature>
<evidence type="ECO:0008006" key="11">
    <source>
        <dbReference type="Google" id="ProtNLM"/>
    </source>
</evidence>
<dbReference type="Pfam" id="PF03547">
    <property type="entry name" value="Mem_trans"/>
    <property type="match status" value="1"/>
</dbReference>
<dbReference type="PANTHER" id="PTHR36838:SF3">
    <property type="entry name" value="TRANSPORTER AUXIN EFFLUX CARRIER EC FAMILY"/>
    <property type="match status" value="1"/>
</dbReference>
<keyword evidence="10" id="KW-1185">Reference proteome</keyword>
<feature type="transmembrane region" description="Helical" evidence="8">
    <location>
        <begin position="54"/>
        <end position="72"/>
    </location>
</feature>
<keyword evidence="7 8" id="KW-0472">Membrane</keyword>
<reference evidence="9 10" key="1">
    <citation type="submission" date="2018-07" db="EMBL/GenBank/DDBJ databases">
        <title>Complete genome sequence of Spiroplasma alleghenense PLHS-1 (ATCC 51752).</title>
        <authorList>
            <person name="Chou L."/>
            <person name="Lee T.-Y."/>
            <person name="Tsai Y.-M."/>
            <person name="Kuo C.-H."/>
        </authorList>
    </citation>
    <scope>NUCLEOTIDE SEQUENCE [LARGE SCALE GENOMIC DNA]</scope>
    <source>
        <strain evidence="9 10">PLHS-1</strain>
    </source>
</reference>
<protein>
    <recommendedName>
        <fullName evidence="11">Malate permease</fullName>
    </recommendedName>
</protein>
<comment type="similarity">
    <text evidence="2">Belongs to the auxin efflux carrier (TC 2.A.69) family.</text>
</comment>
<dbReference type="Gene3D" id="1.20.1530.20">
    <property type="match status" value="1"/>
</dbReference>
<dbReference type="OrthoDB" id="401182at2"/>
<evidence type="ECO:0000256" key="8">
    <source>
        <dbReference type="SAM" id="Phobius"/>
    </source>
</evidence>
<evidence type="ECO:0000256" key="4">
    <source>
        <dbReference type="ARBA" id="ARBA00022475"/>
    </source>
</evidence>
<dbReference type="PANTHER" id="PTHR36838">
    <property type="entry name" value="AUXIN EFFLUX CARRIER FAMILY PROTEIN"/>
    <property type="match status" value="1"/>
</dbReference>
<dbReference type="InterPro" id="IPR038770">
    <property type="entry name" value="Na+/solute_symporter_sf"/>
</dbReference>